<dbReference type="Proteomes" id="UP000283090">
    <property type="component" value="Unassembled WGS sequence"/>
</dbReference>
<dbReference type="RefSeq" id="XP_067493450.1">
    <property type="nucleotide sequence ID" value="XM_067630848.1"/>
</dbReference>
<dbReference type="Pfam" id="PF25115">
    <property type="entry name" value="Agd3_CE"/>
    <property type="match status" value="1"/>
</dbReference>
<gene>
    <name evidence="2" type="ORF">DFL_002109</name>
</gene>
<evidence type="ECO:0000259" key="1">
    <source>
        <dbReference type="Pfam" id="PF25115"/>
    </source>
</evidence>
<dbReference type="AlphaFoldDB" id="A0A437A9R9"/>
<organism evidence="2 3">
    <name type="scientific">Arthrobotrys flagrans</name>
    <name type="common">Nematode-trapping fungus</name>
    <name type="synonym">Trichothecium flagrans</name>
    <dbReference type="NCBI Taxonomy" id="97331"/>
    <lineage>
        <taxon>Eukaryota</taxon>
        <taxon>Fungi</taxon>
        <taxon>Dikarya</taxon>
        <taxon>Ascomycota</taxon>
        <taxon>Pezizomycotina</taxon>
        <taxon>Orbiliomycetes</taxon>
        <taxon>Orbiliales</taxon>
        <taxon>Orbiliaceae</taxon>
        <taxon>Arthrobotrys</taxon>
    </lineage>
</organism>
<feature type="domain" description="Agd3 deacetylase" evidence="1">
    <location>
        <begin position="17"/>
        <end position="170"/>
    </location>
</feature>
<comment type="caution">
    <text evidence="2">The sequence shown here is derived from an EMBL/GenBank/DDBJ whole genome shotgun (WGS) entry which is preliminary data.</text>
</comment>
<dbReference type="GO" id="GO:0000324">
    <property type="term" value="C:fungal-type vacuole"/>
    <property type="evidence" value="ECO:0007669"/>
    <property type="project" value="TreeGrafter"/>
</dbReference>
<dbReference type="EMBL" id="SAEB01000003">
    <property type="protein sequence ID" value="RVD87906.1"/>
    <property type="molecule type" value="Genomic_DNA"/>
</dbReference>
<evidence type="ECO:0000313" key="3">
    <source>
        <dbReference type="Proteomes" id="UP000283090"/>
    </source>
</evidence>
<dbReference type="InterPro" id="IPR056826">
    <property type="entry name" value="Agd3_CE"/>
</dbReference>
<dbReference type="PANTHER" id="PTHR31002:SF34">
    <property type="entry name" value="CELL WALL PROTEIN CWP1-RELATED"/>
    <property type="match status" value="1"/>
</dbReference>
<dbReference type="OrthoDB" id="2113314at2759"/>
<proteinExistence type="predicted"/>
<dbReference type="STRING" id="97331.A0A437A9R9"/>
<evidence type="ECO:0000313" key="2">
    <source>
        <dbReference type="EMBL" id="RVD87906.1"/>
    </source>
</evidence>
<accession>A0A437A9R9</accession>
<dbReference type="GO" id="GO:0005199">
    <property type="term" value="F:structural constituent of cell wall"/>
    <property type="evidence" value="ECO:0007669"/>
    <property type="project" value="TreeGrafter"/>
</dbReference>
<dbReference type="PANTHER" id="PTHR31002">
    <property type="entry name" value="SERIPAUPERIN"/>
    <property type="match status" value="1"/>
</dbReference>
<dbReference type="GO" id="GO:0031505">
    <property type="term" value="P:fungal-type cell wall organization"/>
    <property type="evidence" value="ECO:0007669"/>
    <property type="project" value="TreeGrafter"/>
</dbReference>
<sequence>MFSHNNTRGENINGVSDLFVLVSHMFMYEGENPIIYADSKREITYNQQFQSKSFFDKAKRFSPDGMIPPAITGLHNADAIKAWMEAGNIDHVVGDNTRALLRNQQNDRWPLTSTAADNGYPSFVIIPRLANRIYYNEDRVASNVQEWLDVSPSQATNSMTNLLSIERATTA</sequence>
<name>A0A437A9R9_ARTFL</name>
<dbReference type="GO" id="GO:0009277">
    <property type="term" value="C:fungal-type cell wall"/>
    <property type="evidence" value="ECO:0007669"/>
    <property type="project" value="TreeGrafter"/>
</dbReference>
<keyword evidence="3" id="KW-1185">Reference proteome</keyword>
<dbReference type="InterPro" id="IPR050788">
    <property type="entry name" value="Yeast_SRP1/TIP1_CWP"/>
</dbReference>
<dbReference type="GeneID" id="93584420"/>
<reference evidence="2 3" key="1">
    <citation type="submission" date="2019-01" db="EMBL/GenBank/DDBJ databases">
        <title>Intercellular communication is required for trap formation in the nematode-trapping fungus Duddingtonia flagrans.</title>
        <authorList>
            <person name="Youssar L."/>
            <person name="Wernet V."/>
            <person name="Hensel N."/>
            <person name="Hildebrandt H.-G."/>
            <person name="Fischer R."/>
        </authorList>
    </citation>
    <scope>NUCLEOTIDE SEQUENCE [LARGE SCALE GENOMIC DNA]</scope>
    <source>
        <strain evidence="2 3">CBS H-5679</strain>
    </source>
</reference>
<protein>
    <recommendedName>
        <fullName evidence="1">Agd3 deacetylase domain-containing protein</fullName>
    </recommendedName>
</protein>
<dbReference type="VEuPathDB" id="FungiDB:DFL_002109"/>